<dbReference type="GO" id="GO:0016787">
    <property type="term" value="F:hydrolase activity"/>
    <property type="evidence" value="ECO:0007669"/>
    <property type="project" value="UniProtKB-KW"/>
</dbReference>
<dbReference type="Pfam" id="PF12697">
    <property type="entry name" value="Abhydrolase_6"/>
    <property type="match status" value="1"/>
</dbReference>
<dbReference type="GeneID" id="19308415"/>
<keyword evidence="3" id="KW-0378">Hydrolase</keyword>
<reference evidence="3 4" key="1">
    <citation type="journal article" date="2012" name="Science">
        <title>The Paleozoic origin of enzymatic lignin decomposition reconstructed from 31 fungal genomes.</title>
        <authorList>
            <person name="Floudas D."/>
            <person name="Binder M."/>
            <person name="Riley R."/>
            <person name="Barry K."/>
            <person name="Blanchette R.A."/>
            <person name="Henrissat B."/>
            <person name="Martinez A.T."/>
            <person name="Otillar R."/>
            <person name="Spatafora J.W."/>
            <person name="Yadav J.S."/>
            <person name="Aerts A."/>
            <person name="Benoit I."/>
            <person name="Boyd A."/>
            <person name="Carlson A."/>
            <person name="Copeland A."/>
            <person name="Coutinho P.M."/>
            <person name="de Vries R.P."/>
            <person name="Ferreira P."/>
            <person name="Findley K."/>
            <person name="Foster B."/>
            <person name="Gaskell J."/>
            <person name="Glotzer D."/>
            <person name="Gorecki P."/>
            <person name="Heitman J."/>
            <person name="Hesse C."/>
            <person name="Hori C."/>
            <person name="Igarashi K."/>
            <person name="Jurgens J.A."/>
            <person name="Kallen N."/>
            <person name="Kersten P."/>
            <person name="Kohler A."/>
            <person name="Kuees U."/>
            <person name="Kumar T.K.A."/>
            <person name="Kuo A."/>
            <person name="LaButti K."/>
            <person name="Larrondo L.F."/>
            <person name="Lindquist E."/>
            <person name="Ling A."/>
            <person name="Lombard V."/>
            <person name="Lucas S."/>
            <person name="Lundell T."/>
            <person name="Martin R."/>
            <person name="McLaughlin D.J."/>
            <person name="Morgenstern I."/>
            <person name="Morin E."/>
            <person name="Murat C."/>
            <person name="Nagy L.G."/>
            <person name="Nolan M."/>
            <person name="Ohm R.A."/>
            <person name="Patyshakuliyeva A."/>
            <person name="Rokas A."/>
            <person name="Ruiz-Duenas F.J."/>
            <person name="Sabat G."/>
            <person name="Salamov A."/>
            <person name="Samejima M."/>
            <person name="Schmutz J."/>
            <person name="Slot J.C."/>
            <person name="St John F."/>
            <person name="Stenlid J."/>
            <person name="Sun H."/>
            <person name="Sun S."/>
            <person name="Syed K."/>
            <person name="Tsang A."/>
            <person name="Wiebenga A."/>
            <person name="Young D."/>
            <person name="Pisabarro A."/>
            <person name="Eastwood D.C."/>
            <person name="Martin F."/>
            <person name="Cullen D."/>
            <person name="Grigoriev I.V."/>
            <person name="Hibbett D.S."/>
        </authorList>
    </citation>
    <scope>NUCLEOTIDE SEQUENCE [LARGE SCALE GENOMIC DNA]</scope>
    <source>
        <strain evidence="3 4">ATCC 11539</strain>
    </source>
</reference>
<evidence type="ECO:0000313" key="3">
    <source>
        <dbReference type="EMBL" id="EPQ57500.1"/>
    </source>
</evidence>
<proteinExistence type="predicted"/>
<sequence>MLFSTLRKRLPATAPNSLSPTASRRTSSASPIPGVDPHDSQTLLLPDGRVLGYAEYGLPTGFPLLYFHGFPSSRLEARALDRLARARRIRVIAPERPGFGLSTFRHRRIADWPADMRALADHLRLERFAVLGASGGGPYALACALQLPSERLAAVGVLAGAPTWAAGTRDIMLMSRVASFLARRCPNAFRVGTDAAMCALRWLLRTRLAVRLMNSALARVQRDDSDEAVDDVRLRTLRMLFEAFAQGSAAFVHEARLLTEDWGFRFEDVQYDRVQLWHGTKDVNAPIRHTRYMAERLPHGVLHEYEGETHFTILHHLEEIMSELLPQQTPTDGEGEL</sequence>
<dbReference type="PANTHER" id="PTHR45763:SF46">
    <property type="entry name" value="AB HYDROLASE-1 DOMAIN-CONTAINING PROTEIN"/>
    <property type="match status" value="1"/>
</dbReference>
<keyword evidence="4" id="KW-1185">Reference proteome</keyword>
<dbReference type="OrthoDB" id="294702at2759"/>
<protein>
    <submittedName>
        <fullName evidence="3">Alpha/beta-hydrolase</fullName>
    </submittedName>
</protein>
<evidence type="ECO:0000313" key="4">
    <source>
        <dbReference type="Proteomes" id="UP000030669"/>
    </source>
</evidence>
<feature type="compositionally biased region" description="Low complexity" evidence="1">
    <location>
        <begin position="19"/>
        <end position="31"/>
    </location>
</feature>
<dbReference type="SUPFAM" id="SSF53474">
    <property type="entry name" value="alpha/beta-Hydrolases"/>
    <property type="match status" value="1"/>
</dbReference>
<dbReference type="RefSeq" id="XP_007864587.1">
    <property type="nucleotide sequence ID" value="XM_007866396.1"/>
</dbReference>
<dbReference type="PANTHER" id="PTHR45763">
    <property type="entry name" value="HYDROLASE, ALPHA/BETA FOLD FAMILY PROTEIN, EXPRESSED-RELATED"/>
    <property type="match status" value="1"/>
</dbReference>
<feature type="region of interest" description="Disordered" evidence="1">
    <location>
        <begin position="12"/>
        <end position="40"/>
    </location>
</feature>
<organism evidence="3 4">
    <name type="scientific">Gloeophyllum trabeum (strain ATCC 11539 / FP-39264 / Madison 617)</name>
    <name type="common">Brown rot fungus</name>
    <dbReference type="NCBI Taxonomy" id="670483"/>
    <lineage>
        <taxon>Eukaryota</taxon>
        <taxon>Fungi</taxon>
        <taxon>Dikarya</taxon>
        <taxon>Basidiomycota</taxon>
        <taxon>Agaricomycotina</taxon>
        <taxon>Agaricomycetes</taxon>
        <taxon>Gloeophyllales</taxon>
        <taxon>Gloeophyllaceae</taxon>
        <taxon>Gloeophyllum</taxon>
    </lineage>
</organism>
<dbReference type="HOGENOM" id="CLU_020336_49_0_1"/>
<dbReference type="eggNOG" id="KOG1198">
    <property type="taxonomic scope" value="Eukaryota"/>
</dbReference>
<evidence type="ECO:0000256" key="1">
    <source>
        <dbReference type="SAM" id="MobiDB-lite"/>
    </source>
</evidence>
<dbReference type="InterPro" id="IPR000073">
    <property type="entry name" value="AB_hydrolase_1"/>
</dbReference>
<feature type="domain" description="AB hydrolase-1" evidence="2">
    <location>
        <begin position="65"/>
        <end position="319"/>
    </location>
</feature>
<dbReference type="KEGG" id="gtr:GLOTRDRAFT_74341"/>
<dbReference type="Gene3D" id="3.40.50.1820">
    <property type="entry name" value="alpha/beta hydrolase"/>
    <property type="match status" value="1"/>
</dbReference>
<name>S7RSA8_GLOTA</name>
<dbReference type="AlphaFoldDB" id="S7RSA8"/>
<evidence type="ECO:0000259" key="2">
    <source>
        <dbReference type="Pfam" id="PF12697"/>
    </source>
</evidence>
<dbReference type="OMA" id="PWIAGTQ"/>
<dbReference type="EMBL" id="KB469299">
    <property type="protein sequence ID" value="EPQ57500.1"/>
    <property type="molecule type" value="Genomic_DNA"/>
</dbReference>
<dbReference type="InterPro" id="IPR029058">
    <property type="entry name" value="AB_hydrolase_fold"/>
</dbReference>
<dbReference type="Proteomes" id="UP000030669">
    <property type="component" value="Unassembled WGS sequence"/>
</dbReference>
<gene>
    <name evidence="3" type="ORF">GLOTRDRAFT_74341</name>
</gene>
<accession>S7RSA8</accession>